<comment type="caution">
    <text evidence="1">The sequence shown here is derived from an EMBL/GenBank/DDBJ whole genome shotgun (WGS) entry which is preliminary data.</text>
</comment>
<name>A0ACB9EYV5_CICIN</name>
<accession>A0ACB9EYV5</accession>
<reference evidence="1 2" key="2">
    <citation type="journal article" date="2022" name="Mol. Ecol. Resour.">
        <title>The genomes of chicory, endive, great burdock and yacon provide insights into Asteraceae paleo-polyploidization history and plant inulin production.</title>
        <authorList>
            <person name="Fan W."/>
            <person name="Wang S."/>
            <person name="Wang H."/>
            <person name="Wang A."/>
            <person name="Jiang F."/>
            <person name="Liu H."/>
            <person name="Zhao H."/>
            <person name="Xu D."/>
            <person name="Zhang Y."/>
        </authorList>
    </citation>
    <scope>NUCLEOTIDE SEQUENCE [LARGE SCALE GENOMIC DNA]</scope>
    <source>
        <strain evidence="2">cv. Punajuju</strain>
        <tissue evidence="1">Leaves</tissue>
    </source>
</reference>
<organism evidence="1 2">
    <name type="scientific">Cichorium intybus</name>
    <name type="common">Chicory</name>
    <dbReference type="NCBI Taxonomy" id="13427"/>
    <lineage>
        <taxon>Eukaryota</taxon>
        <taxon>Viridiplantae</taxon>
        <taxon>Streptophyta</taxon>
        <taxon>Embryophyta</taxon>
        <taxon>Tracheophyta</taxon>
        <taxon>Spermatophyta</taxon>
        <taxon>Magnoliopsida</taxon>
        <taxon>eudicotyledons</taxon>
        <taxon>Gunneridae</taxon>
        <taxon>Pentapetalae</taxon>
        <taxon>asterids</taxon>
        <taxon>campanulids</taxon>
        <taxon>Asterales</taxon>
        <taxon>Asteraceae</taxon>
        <taxon>Cichorioideae</taxon>
        <taxon>Cichorieae</taxon>
        <taxon>Cichoriinae</taxon>
        <taxon>Cichorium</taxon>
    </lineage>
</organism>
<dbReference type="EMBL" id="CM042011">
    <property type="protein sequence ID" value="KAI3764273.1"/>
    <property type="molecule type" value="Genomic_DNA"/>
</dbReference>
<reference evidence="2" key="1">
    <citation type="journal article" date="2022" name="Mol. Ecol. Resour.">
        <title>The genomes of chicory, endive, great burdock and yacon provide insights into Asteraceae palaeo-polyploidization history and plant inulin production.</title>
        <authorList>
            <person name="Fan W."/>
            <person name="Wang S."/>
            <person name="Wang H."/>
            <person name="Wang A."/>
            <person name="Jiang F."/>
            <person name="Liu H."/>
            <person name="Zhao H."/>
            <person name="Xu D."/>
            <person name="Zhang Y."/>
        </authorList>
    </citation>
    <scope>NUCLEOTIDE SEQUENCE [LARGE SCALE GENOMIC DNA]</scope>
    <source>
        <strain evidence="2">cv. Punajuju</strain>
    </source>
</reference>
<proteinExistence type="predicted"/>
<sequence>MERHQRPPISDPQPLPNLLPVLRPPGTATQFIPSPPSTSTMLTLLISTNSILEDPIKRPKPNPLPKNFKPVTTSLLEYIEKFRRLMKNREFAARSRAKKQVSYSVLDFSLSTVFLSSG</sequence>
<evidence type="ECO:0000313" key="2">
    <source>
        <dbReference type="Proteomes" id="UP001055811"/>
    </source>
</evidence>
<dbReference type="Proteomes" id="UP001055811">
    <property type="component" value="Linkage Group LG03"/>
</dbReference>
<gene>
    <name evidence="1" type="ORF">L2E82_14280</name>
</gene>
<protein>
    <submittedName>
        <fullName evidence="1">Uncharacterized protein</fullName>
    </submittedName>
</protein>
<keyword evidence="2" id="KW-1185">Reference proteome</keyword>
<evidence type="ECO:0000313" key="1">
    <source>
        <dbReference type="EMBL" id="KAI3764273.1"/>
    </source>
</evidence>